<dbReference type="Proteomes" id="UP001596996">
    <property type="component" value="Unassembled WGS sequence"/>
</dbReference>
<comment type="pathway">
    <text evidence="3">Purine metabolism; IMP biosynthesis via de novo pathway; formate from 10-formyl-5,6,7,8-tetrahydrofolate: step 1/1.</text>
</comment>
<dbReference type="InterPro" id="IPR002912">
    <property type="entry name" value="ACT_dom"/>
</dbReference>
<dbReference type="SUPFAM" id="SSF53328">
    <property type="entry name" value="Formyltransferase"/>
    <property type="match status" value="1"/>
</dbReference>
<comment type="similarity">
    <text evidence="3">Belongs to the PurU family.</text>
</comment>
<dbReference type="EC" id="3.5.1.10" evidence="3 4"/>
<evidence type="ECO:0000313" key="7">
    <source>
        <dbReference type="Proteomes" id="UP001596996"/>
    </source>
</evidence>
<dbReference type="InterPro" id="IPR045865">
    <property type="entry name" value="ACT-like_dom_sf"/>
</dbReference>
<dbReference type="SUPFAM" id="SSF55021">
    <property type="entry name" value="ACT-like"/>
    <property type="match status" value="1"/>
</dbReference>
<dbReference type="Pfam" id="PF00551">
    <property type="entry name" value="Formyl_trans_N"/>
    <property type="match status" value="1"/>
</dbReference>
<keyword evidence="3" id="KW-0658">Purine biosynthesis</keyword>
<dbReference type="NCBIfam" id="TIGR00655">
    <property type="entry name" value="PurU"/>
    <property type="match status" value="1"/>
</dbReference>
<comment type="caution">
    <text evidence="6">The sequence shown here is derived from an EMBL/GenBank/DDBJ whole genome shotgun (WGS) entry which is preliminary data.</text>
</comment>
<evidence type="ECO:0000313" key="6">
    <source>
        <dbReference type="EMBL" id="MFD0966466.1"/>
    </source>
</evidence>
<keyword evidence="2 3" id="KW-0378">Hydrolase</keyword>
<dbReference type="EMBL" id="JBHTJN010000011">
    <property type="protein sequence ID" value="MFD0966466.1"/>
    <property type="molecule type" value="Genomic_DNA"/>
</dbReference>
<feature type="active site" evidence="3">
    <location>
        <position position="223"/>
    </location>
</feature>
<dbReference type="GO" id="GO:0008864">
    <property type="term" value="F:formyltetrahydrofolate deformylase activity"/>
    <property type="evidence" value="ECO:0007669"/>
    <property type="project" value="UniProtKB-EC"/>
</dbReference>
<dbReference type="InterPro" id="IPR002376">
    <property type="entry name" value="Formyl_transf_N"/>
</dbReference>
<sequence>MIENKILLTDCPDDKGLIAKITNICYKHQLNIIHNNEFVDFDSKHFFMRTELQGIFNEKTLLADLEFSLPQGTNCRLISTKKKRIVILVTKEAHCLGDILMKNYYGGLNVEIAAVIGNHDTLQTLVERFDIPFHYISHQNLTRIEHDKLLADKIDEYHPDYIVLAKYMRVLNPEFVARYPNRVINIHHSFLPAFIGARPYHQAFERGVKIIGATAHFINNELDQGPIIMQNVINVDHTYNAEAMMRAGRDVEKTVLSRALDLAIHDRVFVYNNKTVVL</sequence>
<evidence type="ECO:0000256" key="2">
    <source>
        <dbReference type="ARBA" id="ARBA00022801"/>
    </source>
</evidence>
<dbReference type="RefSeq" id="WP_380820742.1">
    <property type="nucleotide sequence ID" value="NZ_JBHTJN010000011.1"/>
</dbReference>
<gene>
    <name evidence="3 6" type="primary">purU</name>
    <name evidence="6" type="ORF">ACFQ02_06375</name>
</gene>
<keyword evidence="7" id="KW-1185">Reference proteome</keyword>
<dbReference type="InterPro" id="IPR036477">
    <property type="entry name" value="Formyl_transf_N_sf"/>
</dbReference>
<dbReference type="PANTHER" id="PTHR42706">
    <property type="entry name" value="FORMYLTETRAHYDROFOLATE DEFORMYLASE"/>
    <property type="match status" value="1"/>
</dbReference>
<dbReference type="PIRSF" id="PIRSF036480">
    <property type="entry name" value="FormyFH4_hydr"/>
    <property type="match status" value="1"/>
</dbReference>
<evidence type="ECO:0000259" key="5">
    <source>
        <dbReference type="PROSITE" id="PS51671"/>
    </source>
</evidence>
<dbReference type="PRINTS" id="PR01575">
    <property type="entry name" value="FFH4HYDRLASE"/>
</dbReference>
<evidence type="ECO:0000256" key="4">
    <source>
        <dbReference type="NCBIfam" id="TIGR00655"/>
    </source>
</evidence>
<dbReference type="InterPro" id="IPR044074">
    <property type="entry name" value="PurU_ACT"/>
</dbReference>
<feature type="domain" description="ACT" evidence="5">
    <location>
        <begin position="6"/>
        <end position="88"/>
    </location>
</feature>
<reference evidence="7" key="1">
    <citation type="journal article" date="2019" name="Int. J. Syst. Evol. Microbiol.">
        <title>The Global Catalogue of Microorganisms (GCM) 10K type strain sequencing project: providing services to taxonomists for standard genome sequencing and annotation.</title>
        <authorList>
            <consortium name="The Broad Institute Genomics Platform"/>
            <consortium name="The Broad Institute Genome Sequencing Center for Infectious Disease"/>
            <person name="Wu L."/>
            <person name="Ma J."/>
        </authorList>
    </citation>
    <scope>NUCLEOTIDE SEQUENCE [LARGE SCALE GENOMIC DNA]</scope>
    <source>
        <strain evidence="7">CCUG 61707</strain>
    </source>
</reference>
<protein>
    <recommendedName>
        <fullName evidence="3 4">Formyltetrahydrofolate deformylase</fullName>
        <ecNumber evidence="3 4">3.5.1.10</ecNumber>
    </recommendedName>
    <alternativeName>
        <fullName evidence="3">Formyl-FH(4) hydrolase</fullName>
    </alternativeName>
</protein>
<dbReference type="CDD" id="cd04875">
    <property type="entry name" value="ACT_F4HF-DF"/>
    <property type="match status" value="1"/>
</dbReference>
<evidence type="ECO:0000256" key="3">
    <source>
        <dbReference type="HAMAP-Rule" id="MF_01927"/>
    </source>
</evidence>
<dbReference type="HAMAP" id="MF_01927">
    <property type="entry name" value="PurU"/>
    <property type="match status" value="1"/>
</dbReference>
<dbReference type="Gene3D" id="3.30.70.260">
    <property type="match status" value="1"/>
</dbReference>
<accession>A0ABW3I928</accession>
<organism evidence="6 7">
    <name type="scientific">Seminibacterium arietis</name>
    <dbReference type="NCBI Taxonomy" id="1173502"/>
    <lineage>
        <taxon>Bacteria</taxon>
        <taxon>Pseudomonadati</taxon>
        <taxon>Pseudomonadota</taxon>
        <taxon>Gammaproteobacteria</taxon>
        <taxon>Pasteurellales</taxon>
        <taxon>Pasteurellaceae</taxon>
        <taxon>Seminibacterium</taxon>
    </lineage>
</organism>
<name>A0ABW3I928_9PAST</name>
<comment type="function">
    <text evidence="3">Catalyzes the hydrolysis of 10-formyltetrahydrofolate (formyl-FH4) to formate and tetrahydrofolate (FH4).</text>
</comment>
<evidence type="ECO:0000256" key="1">
    <source>
        <dbReference type="ARBA" id="ARBA00022563"/>
    </source>
</evidence>
<dbReference type="PROSITE" id="PS51671">
    <property type="entry name" value="ACT"/>
    <property type="match status" value="1"/>
</dbReference>
<dbReference type="InterPro" id="IPR004810">
    <property type="entry name" value="PurU"/>
</dbReference>
<dbReference type="Gene3D" id="3.40.50.170">
    <property type="entry name" value="Formyl transferase, N-terminal domain"/>
    <property type="match status" value="1"/>
</dbReference>
<dbReference type="PANTHER" id="PTHR42706:SF1">
    <property type="entry name" value="FORMYLTETRAHYDROFOLATE DEFORMYLASE 2, MITOCHONDRIAL"/>
    <property type="match status" value="1"/>
</dbReference>
<proteinExistence type="inferred from homology"/>
<keyword evidence="1 3" id="KW-0554">One-carbon metabolism</keyword>
<comment type="catalytic activity">
    <reaction evidence="3">
        <text>(6R)-10-formyltetrahydrofolate + H2O = (6S)-5,6,7,8-tetrahydrofolate + formate + H(+)</text>
        <dbReference type="Rhea" id="RHEA:19833"/>
        <dbReference type="ChEBI" id="CHEBI:15377"/>
        <dbReference type="ChEBI" id="CHEBI:15378"/>
        <dbReference type="ChEBI" id="CHEBI:15740"/>
        <dbReference type="ChEBI" id="CHEBI:57453"/>
        <dbReference type="ChEBI" id="CHEBI:195366"/>
        <dbReference type="EC" id="3.5.1.10"/>
    </reaction>
</comment>
<dbReference type="Pfam" id="PF01842">
    <property type="entry name" value="ACT"/>
    <property type="match status" value="1"/>
</dbReference>
<dbReference type="NCBIfam" id="NF004684">
    <property type="entry name" value="PRK06027.1"/>
    <property type="match status" value="1"/>
</dbReference>
<dbReference type="InterPro" id="IPR041729">
    <property type="entry name" value="Formyl-FH4-Hydrolase_C"/>
</dbReference>
<dbReference type="CDD" id="cd08648">
    <property type="entry name" value="FMT_core_Formyl-FH4-Hydrolase_C"/>
    <property type="match status" value="1"/>
</dbReference>